<dbReference type="Pfam" id="PF19026">
    <property type="entry name" value="UBA_HYPK"/>
    <property type="match status" value="1"/>
</dbReference>
<evidence type="ECO:0000259" key="2">
    <source>
        <dbReference type="Pfam" id="PF19026"/>
    </source>
</evidence>
<dbReference type="AlphaFoldDB" id="A0A6A6NS29"/>
<dbReference type="GO" id="GO:0050821">
    <property type="term" value="P:protein stabilization"/>
    <property type="evidence" value="ECO:0007669"/>
    <property type="project" value="TreeGrafter"/>
</dbReference>
<feature type="domain" description="Nascent polypeptide-associated complex subunit alpha-like UBA" evidence="2">
    <location>
        <begin position="106"/>
        <end position="146"/>
    </location>
</feature>
<accession>A0A6A6NS29</accession>
<feature type="region of interest" description="Disordered" evidence="1">
    <location>
        <begin position="1"/>
        <end position="101"/>
    </location>
</feature>
<evidence type="ECO:0000313" key="4">
    <source>
        <dbReference type="Proteomes" id="UP000799766"/>
    </source>
</evidence>
<evidence type="ECO:0000256" key="1">
    <source>
        <dbReference type="SAM" id="MobiDB-lite"/>
    </source>
</evidence>
<reference evidence="3" key="1">
    <citation type="journal article" date="2020" name="Stud. Mycol.">
        <title>101 Dothideomycetes genomes: a test case for predicting lifestyles and emergence of pathogens.</title>
        <authorList>
            <person name="Haridas S."/>
            <person name="Albert R."/>
            <person name="Binder M."/>
            <person name="Bloem J."/>
            <person name="Labutti K."/>
            <person name="Salamov A."/>
            <person name="Andreopoulos B."/>
            <person name="Baker S."/>
            <person name="Barry K."/>
            <person name="Bills G."/>
            <person name="Bluhm B."/>
            <person name="Cannon C."/>
            <person name="Castanera R."/>
            <person name="Culley D."/>
            <person name="Daum C."/>
            <person name="Ezra D."/>
            <person name="Gonzalez J."/>
            <person name="Henrissat B."/>
            <person name="Kuo A."/>
            <person name="Liang C."/>
            <person name="Lipzen A."/>
            <person name="Lutzoni F."/>
            <person name="Magnuson J."/>
            <person name="Mondo S."/>
            <person name="Nolan M."/>
            <person name="Ohm R."/>
            <person name="Pangilinan J."/>
            <person name="Park H.-J."/>
            <person name="Ramirez L."/>
            <person name="Alfaro M."/>
            <person name="Sun H."/>
            <person name="Tritt A."/>
            <person name="Yoshinaga Y."/>
            <person name="Zwiers L.-H."/>
            <person name="Turgeon B."/>
            <person name="Goodwin S."/>
            <person name="Spatafora J."/>
            <person name="Crous P."/>
            <person name="Grigoriev I."/>
        </authorList>
    </citation>
    <scope>NUCLEOTIDE SEQUENCE</scope>
    <source>
        <strain evidence="3">ATCC 16933</strain>
    </source>
</reference>
<feature type="compositionally biased region" description="Gly residues" evidence="1">
    <location>
        <begin position="73"/>
        <end position="86"/>
    </location>
</feature>
<organism evidence="3 4">
    <name type="scientific">Lineolata rhizophorae</name>
    <dbReference type="NCBI Taxonomy" id="578093"/>
    <lineage>
        <taxon>Eukaryota</taxon>
        <taxon>Fungi</taxon>
        <taxon>Dikarya</taxon>
        <taxon>Ascomycota</taxon>
        <taxon>Pezizomycotina</taxon>
        <taxon>Dothideomycetes</taxon>
        <taxon>Dothideomycetes incertae sedis</taxon>
        <taxon>Lineolatales</taxon>
        <taxon>Lineolataceae</taxon>
        <taxon>Lineolata</taxon>
    </lineage>
</organism>
<sequence>MAEEPQPGNIQEGADDAPADLPTSAEGRKEAAALSSLEQRHDDDDDAAGAGAAARSKNVDTEALGKAMQNLDRGGGVGGAGAGAGAGDRTASSSAGAGAGAAAKKVKVDAADVGLLVDQLELSKVKATELLKAHDGDAVRAMTAFVTAAP</sequence>
<name>A0A6A6NS29_9PEZI</name>
<dbReference type="EMBL" id="MU001692">
    <property type="protein sequence ID" value="KAF2454222.1"/>
    <property type="molecule type" value="Genomic_DNA"/>
</dbReference>
<dbReference type="Proteomes" id="UP000799766">
    <property type="component" value="Unassembled WGS sequence"/>
</dbReference>
<dbReference type="InterPro" id="IPR044034">
    <property type="entry name" value="NAC-like_UBA"/>
</dbReference>
<dbReference type="InterPro" id="IPR052617">
    <property type="entry name" value="Huntingtin-int_K"/>
</dbReference>
<dbReference type="PANTHER" id="PTHR31184:SF2">
    <property type="entry name" value="HUNTINGTIN-INTERACTING PROTEIN K"/>
    <property type="match status" value="1"/>
</dbReference>
<dbReference type="InterPro" id="IPR038922">
    <property type="entry name" value="HYPK_UBA"/>
</dbReference>
<gene>
    <name evidence="3" type="ORF">BDY21DRAFT_374157</name>
</gene>
<dbReference type="PANTHER" id="PTHR31184">
    <property type="entry name" value="HUNTINGTIN-INTERACTING PROTEIN K FAMILY MEMBER"/>
    <property type="match status" value="1"/>
</dbReference>
<dbReference type="OrthoDB" id="285219at2759"/>
<proteinExistence type="predicted"/>
<keyword evidence="4" id="KW-1185">Reference proteome</keyword>
<feature type="compositionally biased region" description="Low complexity" evidence="1">
    <location>
        <begin position="87"/>
        <end position="101"/>
    </location>
</feature>
<protein>
    <recommendedName>
        <fullName evidence="2">Nascent polypeptide-associated complex subunit alpha-like UBA domain-containing protein</fullName>
    </recommendedName>
</protein>
<dbReference type="CDD" id="cd14361">
    <property type="entry name" value="UBA_HYPK"/>
    <property type="match status" value="1"/>
</dbReference>
<evidence type="ECO:0000313" key="3">
    <source>
        <dbReference type="EMBL" id="KAF2454222.1"/>
    </source>
</evidence>
<dbReference type="GO" id="GO:0043066">
    <property type="term" value="P:negative regulation of apoptotic process"/>
    <property type="evidence" value="ECO:0007669"/>
    <property type="project" value="TreeGrafter"/>
</dbReference>